<organism evidence="1">
    <name type="scientific">Cucumis melo</name>
    <name type="common">Muskmelon</name>
    <dbReference type="NCBI Taxonomy" id="3656"/>
    <lineage>
        <taxon>Eukaryota</taxon>
        <taxon>Viridiplantae</taxon>
        <taxon>Streptophyta</taxon>
        <taxon>Embryophyta</taxon>
        <taxon>Tracheophyta</taxon>
        <taxon>Spermatophyta</taxon>
        <taxon>Magnoliopsida</taxon>
        <taxon>eudicotyledons</taxon>
        <taxon>Gunneridae</taxon>
        <taxon>Pentapetalae</taxon>
        <taxon>rosids</taxon>
        <taxon>fabids</taxon>
        <taxon>Cucurbitales</taxon>
        <taxon>Cucurbitaceae</taxon>
        <taxon>Benincaseae</taxon>
        <taxon>Cucumis</taxon>
    </lineage>
</organism>
<sequence>MGKLILHRLFSPSRANEKVGPLVQDLDSIVKGTTYLLSQKWVGVNSVLHPMSLAIHSISPLKWEVDWASNVELPSPIRTLPNEQKFIDTNSNITQFIAMGECVLELYEGAYPTIKIFMHGVLIDYYGPRKAKLLARYLKKFVAPDFSVLESNSSINEFVEAARPYFPIYFWFGLNEYNMKLHPDTSPTPLKSLKSKL</sequence>
<accession>A0A9I9ECS4</accession>
<dbReference type="EnsemblPlants" id="MELO3C032011.2.1">
    <property type="protein sequence ID" value="MELO3C032011.2.1"/>
    <property type="gene ID" value="MELO3C032011.2"/>
</dbReference>
<protein>
    <submittedName>
        <fullName evidence="1">Uncharacterized protein</fullName>
    </submittedName>
</protein>
<proteinExistence type="predicted"/>
<name>A0A9I9ECS4_CUCME</name>
<dbReference type="AlphaFoldDB" id="A0A9I9ECS4"/>
<dbReference type="Gramene" id="MELO3C032011.2.1">
    <property type="protein sequence ID" value="MELO3C032011.2.1"/>
    <property type="gene ID" value="MELO3C032011.2"/>
</dbReference>
<evidence type="ECO:0000313" key="1">
    <source>
        <dbReference type="EnsemblPlants" id="MELO3C032011.2.1"/>
    </source>
</evidence>
<reference evidence="1" key="1">
    <citation type="submission" date="2023-03" db="UniProtKB">
        <authorList>
            <consortium name="EnsemblPlants"/>
        </authorList>
    </citation>
    <scope>IDENTIFICATION</scope>
</reference>